<evidence type="ECO:0000259" key="1">
    <source>
        <dbReference type="Pfam" id="PF13191"/>
    </source>
</evidence>
<evidence type="ECO:0000313" key="3">
    <source>
        <dbReference type="Proteomes" id="UP000578449"/>
    </source>
</evidence>
<accession>A0A840PK29</accession>
<dbReference type="Proteomes" id="UP000578449">
    <property type="component" value="Unassembled WGS sequence"/>
</dbReference>
<dbReference type="Gene3D" id="3.40.50.300">
    <property type="entry name" value="P-loop containing nucleotide triphosphate hydrolases"/>
    <property type="match status" value="1"/>
</dbReference>
<dbReference type="EMBL" id="JACHGN010000014">
    <property type="protein sequence ID" value="MBB5136405.1"/>
    <property type="molecule type" value="Genomic_DNA"/>
</dbReference>
<reference evidence="2 3" key="1">
    <citation type="submission" date="2020-08" db="EMBL/GenBank/DDBJ databases">
        <title>Genomic Encyclopedia of Type Strains, Phase IV (KMG-IV): sequencing the most valuable type-strain genomes for metagenomic binning, comparative biology and taxonomic classification.</title>
        <authorList>
            <person name="Goeker M."/>
        </authorList>
    </citation>
    <scope>NUCLEOTIDE SEQUENCE [LARGE SCALE GENOMIC DNA]</scope>
    <source>
        <strain evidence="2 3">DSM 45615</strain>
    </source>
</reference>
<evidence type="ECO:0000313" key="2">
    <source>
        <dbReference type="EMBL" id="MBB5136405.1"/>
    </source>
</evidence>
<name>A0A840PK29_9ACTN</name>
<dbReference type="RefSeq" id="WP_185053293.1">
    <property type="nucleotide sequence ID" value="NZ_BAABIX010000011.1"/>
</dbReference>
<dbReference type="InterPro" id="IPR027417">
    <property type="entry name" value="P-loop_NTPase"/>
</dbReference>
<dbReference type="SUPFAM" id="SSF52540">
    <property type="entry name" value="P-loop containing nucleoside triphosphate hydrolases"/>
    <property type="match status" value="1"/>
</dbReference>
<protein>
    <recommendedName>
        <fullName evidence="1">Orc1-like AAA ATPase domain-containing protein</fullName>
    </recommendedName>
</protein>
<comment type="caution">
    <text evidence="2">The sequence shown here is derived from an EMBL/GenBank/DDBJ whole genome shotgun (WGS) entry which is preliminary data.</text>
</comment>
<organism evidence="2 3">
    <name type="scientific">Thermocatellispora tengchongensis</name>
    <dbReference type="NCBI Taxonomy" id="1073253"/>
    <lineage>
        <taxon>Bacteria</taxon>
        <taxon>Bacillati</taxon>
        <taxon>Actinomycetota</taxon>
        <taxon>Actinomycetes</taxon>
        <taxon>Streptosporangiales</taxon>
        <taxon>Streptosporangiaceae</taxon>
        <taxon>Thermocatellispora</taxon>
    </lineage>
</organism>
<feature type="domain" description="Orc1-like AAA ATPase" evidence="1">
    <location>
        <begin position="24"/>
        <end position="73"/>
    </location>
</feature>
<dbReference type="InterPro" id="IPR041664">
    <property type="entry name" value="AAA_16"/>
</dbReference>
<sequence length="103" mass="10774">MRGGNEQDFAVLGRRLQAARERAFVGREEELGVFDAALRGACSVLYVHGAGGVGKSALLRRFGQRAEESGRPVTRLDGRTLDPSPAAFEAAAGAVLDGGRGCS</sequence>
<proteinExistence type="predicted"/>
<dbReference type="AlphaFoldDB" id="A0A840PK29"/>
<keyword evidence="3" id="KW-1185">Reference proteome</keyword>
<dbReference type="Pfam" id="PF13191">
    <property type="entry name" value="AAA_16"/>
    <property type="match status" value="1"/>
</dbReference>
<gene>
    <name evidence="2" type="ORF">HNP84_006152</name>
</gene>